<evidence type="ECO:0000256" key="1">
    <source>
        <dbReference type="ARBA" id="ARBA00022676"/>
    </source>
</evidence>
<dbReference type="PANTHER" id="PTHR34106:SF5">
    <property type="entry name" value="GLYCOSIDASE"/>
    <property type="match status" value="1"/>
</dbReference>
<dbReference type="OrthoDB" id="9759709at2"/>
<dbReference type="InterPro" id="IPR007184">
    <property type="entry name" value="Mannoside_phosphorylase"/>
</dbReference>
<reference evidence="4 5" key="1">
    <citation type="submission" date="2016-09" db="EMBL/GenBank/DDBJ databases">
        <title>Draft genome sequence for the type strain of Vulcanibacillus modesticaldus BR, a strictly anaerobic, moderately thermophilic, and nitrate-reducing bacterium from deep sea-hydrothermal vents of the Mid-Atlantic Ridge.</title>
        <authorList>
            <person name="Abin C.A."/>
            <person name="Hollibaugh J.T."/>
        </authorList>
    </citation>
    <scope>NUCLEOTIDE SEQUENCE [LARGE SCALE GENOMIC DNA]</scope>
    <source>
        <strain evidence="4 5">BR</strain>
    </source>
</reference>
<keyword evidence="4" id="KW-0378">Hydrolase</keyword>
<dbReference type="GO" id="GO:0016798">
    <property type="term" value="F:hydrolase activity, acting on glycosyl bonds"/>
    <property type="evidence" value="ECO:0007669"/>
    <property type="project" value="UniProtKB-KW"/>
</dbReference>
<dbReference type="InterPro" id="IPR023296">
    <property type="entry name" value="Glyco_hydro_beta-prop_sf"/>
</dbReference>
<sequence length="358" mass="40619">MKATRNFKNPLITPADVKPSREDFKVDCTFNAGITRYKDEIIMLIRVAESVISDDENIIKIPLLEKKDGKYHLVIKTFDKIKDAEKYDFSDSRTIFAKTNNGEKVVKYLTSLSHFRIARSKDGVNFEVAEKPFMFPDGSYETWGIEDPRITKIDDTYYINYTAVSEKGAATALAKTKDFISYERLGIIFEPENKDVCIFPEKINGLYFALHRPVPKAIGTPDMWTAKSFDLIHWGQHHHFSAVTDDGWENGRIGGGAVPFKTEKGWIAIYHAADKNSRYCLGALLLDLEDPNKILAKTKMPILEPEAPYEKEGFFNNVVFTCGVLYENRVVKIYYGGADTVMALAEMSIEDLYKALGI</sequence>
<name>A0A1D2YTY6_9BACI</name>
<keyword evidence="2" id="KW-0808">Transferase</keyword>
<protein>
    <submittedName>
        <fullName evidence="4">Glycosidase</fullName>
    </submittedName>
</protein>
<dbReference type="RefSeq" id="WP_069656956.1">
    <property type="nucleotide sequence ID" value="NZ_MIJF01000031.1"/>
</dbReference>
<comment type="similarity">
    <text evidence="3">Belongs to the glycosyl hydrolase 130 family.</text>
</comment>
<comment type="caution">
    <text evidence="4">The sequence shown here is derived from an EMBL/GenBank/DDBJ whole genome shotgun (WGS) entry which is preliminary data.</text>
</comment>
<dbReference type="GO" id="GO:0016757">
    <property type="term" value="F:glycosyltransferase activity"/>
    <property type="evidence" value="ECO:0007669"/>
    <property type="project" value="UniProtKB-KW"/>
</dbReference>
<dbReference type="CDD" id="cd18612">
    <property type="entry name" value="GH130_Lin0857-like"/>
    <property type="match status" value="1"/>
</dbReference>
<organism evidence="4 5">
    <name type="scientific">Vulcanibacillus modesticaldus</name>
    <dbReference type="NCBI Taxonomy" id="337097"/>
    <lineage>
        <taxon>Bacteria</taxon>
        <taxon>Bacillati</taxon>
        <taxon>Bacillota</taxon>
        <taxon>Bacilli</taxon>
        <taxon>Bacillales</taxon>
        <taxon>Bacillaceae</taxon>
        <taxon>Vulcanibacillus</taxon>
    </lineage>
</organism>
<dbReference type="Proteomes" id="UP000243739">
    <property type="component" value="Unassembled WGS sequence"/>
</dbReference>
<proteinExistence type="inferred from homology"/>
<gene>
    <name evidence="4" type="ORF">BHF71_09810</name>
</gene>
<keyword evidence="1" id="KW-0328">Glycosyltransferase</keyword>
<dbReference type="PANTHER" id="PTHR34106">
    <property type="entry name" value="GLYCOSIDASE"/>
    <property type="match status" value="1"/>
</dbReference>
<dbReference type="AlphaFoldDB" id="A0A1D2YTY6"/>
<dbReference type="EMBL" id="MIJF01000031">
    <property type="protein sequence ID" value="OEF99168.1"/>
    <property type="molecule type" value="Genomic_DNA"/>
</dbReference>
<evidence type="ECO:0000256" key="3">
    <source>
        <dbReference type="ARBA" id="ARBA00024356"/>
    </source>
</evidence>
<evidence type="ECO:0000313" key="4">
    <source>
        <dbReference type="EMBL" id="OEF99168.1"/>
    </source>
</evidence>
<dbReference type="SUPFAM" id="SSF75005">
    <property type="entry name" value="Arabinanase/levansucrase/invertase"/>
    <property type="match status" value="1"/>
</dbReference>
<accession>A0A1D2YTY6</accession>
<dbReference type="STRING" id="337097.BHF71_09810"/>
<dbReference type="Pfam" id="PF04041">
    <property type="entry name" value="Glyco_hydro_130"/>
    <property type="match status" value="1"/>
</dbReference>
<keyword evidence="5" id="KW-1185">Reference proteome</keyword>
<evidence type="ECO:0000313" key="5">
    <source>
        <dbReference type="Proteomes" id="UP000243739"/>
    </source>
</evidence>
<dbReference type="Gene3D" id="2.115.10.20">
    <property type="entry name" value="Glycosyl hydrolase domain, family 43"/>
    <property type="match status" value="1"/>
</dbReference>
<dbReference type="PIRSF" id="PIRSF016202">
    <property type="entry name" value="PH1107"/>
    <property type="match status" value="1"/>
</dbReference>
<evidence type="ECO:0000256" key="2">
    <source>
        <dbReference type="ARBA" id="ARBA00022679"/>
    </source>
</evidence>
<keyword evidence="4" id="KW-0326">Glycosidase</keyword>